<dbReference type="EMBL" id="ML987197">
    <property type="protein sequence ID" value="KAF2247433.1"/>
    <property type="molecule type" value="Genomic_DNA"/>
</dbReference>
<keyword evidence="3" id="KW-1185">Reference proteome</keyword>
<dbReference type="GeneID" id="54575734"/>
<dbReference type="Proteomes" id="UP000800094">
    <property type="component" value="Unassembled WGS sequence"/>
</dbReference>
<dbReference type="RefSeq" id="XP_033682437.1">
    <property type="nucleotide sequence ID" value="XM_033822404.1"/>
</dbReference>
<dbReference type="AlphaFoldDB" id="A0A6A6ID52"/>
<proteinExistence type="predicted"/>
<reference evidence="2" key="1">
    <citation type="journal article" date="2020" name="Stud. Mycol.">
        <title>101 Dothideomycetes genomes: a test case for predicting lifestyles and emergence of pathogens.</title>
        <authorList>
            <person name="Haridas S."/>
            <person name="Albert R."/>
            <person name="Binder M."/>
            <person name="Bloem J."/>
            <person name="Labutti K."/>
            <person name="Salamov A."/>
            <person name="Andreopoulos B."/>
            <person name="Baker S."/>
            <person name="Barry K."/>
            <person name="Bills G."/>
            <person name="Bluhm B."/>
            <person name="Cannon C."/>
            <person name="Castanera R."/>
            <person name="Culley D."/>
            <person name="Daum C."/>
            <person name="Ezra D."/>
            <person name="Gonzalez J."/>
            <person name="Henrissat B."/>
            <person name="Kuo A."/>
            <person name="Liang C."/>
            <person name="Lipzen A."/>
            <person name="Lutzoni F."/>
            <person name="Magnuson J."/>
            <person name="Mondo S."/>
            <person name="Nolan M."/>
            <person name="Ohm R."/>
            <person name="Pangilinan J."/>
            <person name="Park H.-J."/>
            <person name="Ramirez L."/>
            <person name="Alfaro M."/>
            <person name="Sun H."/>
            <person name="Tritt A."/>
            <person name="Yoshinaga Y."/>
            <person name="Zwiers L.-H."/>
            <person name="Turgeon B."/>
            <person name="Goodwin S."/>
            <person name="Spatafora J."/>
            <person name="Crous P."/>
            <person name="Grigoriev I."/>
        </authorList>
    </citation>
    <scope>NUCLEOTIDE SEQUENCE</scope>
    <source>
        <strain evidence="2">CBS 122368</strain>
    </source>
</reference>
<gene>
    <name evidence="2" type="ORF">BU26DRAFT_347982</name>
</gene>
<dbReference type="OrthoDB" id="4676at2759"/>
<name>A0A6A6ID52_9PLEO</name>
<evidence type="ECO:0000256" key="1">
    <source>
        <dbReference type="SAM" id="MobiDB-lite"/>
    </source>
</evidence>
<accession>A0A6A6ID52</accession>
<feature type="compositionally biased region" description="Basic and acidic residues" evidence="1">
    <location>
        <begin position="10"/>
        <end position="34"/>
    </location>
</feature>
<sequence>MARTRAQAQAEKEGEPTSKPATKDPKPTAKKSKDGGAPAKGKALQTKDGTSTKAPKKRSTSKDEKAKRPAHKKQKTASPASKNSDRPAASKPAGSKIDNLIGEFGSVPLSDLGLKDAEKPTAETVLAHIYNALLSSGRIGHNIAHKTLQCLIDENYHDLESLKESTWERRTEVLTDGGYTHYREKTATFLGDLAQLIEDKYDGDAAKFLPGQDEAKTPQEAQKVLEKRLKEIKGLGPLGVEIFLGTIQTVYPGVAPYIGKRDMGAAKEMGLGTVQGIWDAVGKDNLRMGQLCAALTKVRLEGRTAGIK</sequence>
<evidence type="ECO:0000313" key="2">
    <source>
        <dbReference type="EMBL" id="KAF2247433.1"/>
    </source>
</evidence>
<feature type="region of interest" description="Disordered" evidence="1">
    <location>
        <begin position="1"/>
        <end position="98"/>
    </location>
</feature>
<organism evidence="2 3">
    <name type="scientific">Trematosphaeria pertusa</name>
    <dbReference type="NCBI Taxonomy" id="390896"/>
    <lineage>
        <taxon>Eukaryota</taxon>
        <taxon>Fungi</taxon>
        <taxon>Dikarya</taxon>
        <taxon>Ascomycota</taxon>
        <taxon>Pezizomycotina</taxon>
        <taxon>Dothideomycetes</taxon>
        <taxon>Pleosporomycetidae</taxon>
        <taxon>Pleosporales</taxon>
        <taxon>Massarineae</taxon>
        <taxon>Trematosphaeriaceae</taxon>
        <taxon>Trematosphaeria</taxon>
    </lineage>
</organism>
<protein>
    <submittedName>
        <fullName evidence="2">Uncharacterized protein</fullName>
    </submittedName>
</protein>
<evidence type="ECO:0000313" key="3">
    <source>
        <dbReference type="Proteomes" id="UP000800094"/>
    </source>
</evidence>